<dbReference type="AlphaFoldDB" id="A0A6G1CFK7"/>
<name>A0A6G1CFK7_9ORYZ</name>
<comment type="caution">
    <text evidence="2">The sequence shown here is derived from an EMBL/GenBank/DDBJ whole genome shotgun (WGS) entry which is preliminary data.</text>
</comment>
<feature type="compositionally biased region" description="Low complexity" evidence="1">
    <location>
        <begin position="89"/>
        <end position="100"/>
    </location>
</feature>
<evidence type="ECO:0000256" key="1">
    <source>
        <dbReference type="SAM" id="MobiDB-lite"/>
    </source>
</evidence>
<dbReference type="EMBL" id="SPHZ02000009">
    <property type="protein sequence ID" value="KAF0898841.1"/>
    <property type="molecule type" value="Genomic_DNA"/>
</dbReference>
<protein>
    <submittedName>
        <fullName evidence="2">Uncharacterized protein</fullName>
    </submittedName>
</protein>
<keyword evidence="3" id="KW-1185">Reference proteome</keyword>
<accession>A0A6G1CFK7</accession>
<evidence type="ECO:0000313" key="3">
    <source>
        <dbReference type="Proteomes" id="UP000479710"/>
    </source>
</evidence>
<gene>
    <name evidence="2" type="ORF">E2562_011906</name>
</gene>
<feature type="region of interest" description="Disordered" evidence="1">
    <location>
        <begin position="89"/>
        <end position="108"/>
    </location>
</feature>
<sequence>MAHANVRRSGRAGAIAATLFQRLVSATSSAACLHWFAPGLPFQFVVLQNNLRSATTASCVDYQRHRIMETVEAEGQHDSVFRINREAVPSSSSPCQTPSTGHQTQDAHRWKTSRWEWLWNAGDEEKKICVLMF</sequence>
<reference evidence="2 3" key="1">
    <citation type="submission" date="2019-11" db="EMBL/GenBank/DDBJ databases">
        <title>Whole genome sequence of Oryza granulata.</title>
        <authorList>
            <person name="Li W."/>
        </authorList>
    </citation>
    <scope>NUCLEOTIDE SEQUENCE [LARGE SCALE GENOMIC DNA]</scope>
    <source>
        <strain evidence="3">cv. Menghai</strain>
        <tissue evidence="2">Leaf</tissue>
    </source>
</reference>
<dbReference type="Proteomes" id="UP000479710">
    <property type="component" value="Unassembled WGS sequence"/>
</dbReference>
<proteinExistence type="predicted"/>
<organism evidence="2 3">
    <name type="scientific">Oryza meyeriana var. granulata</name>
    <dbReference type="NCBI Taxonomy" id="110450"/>
    <lineage>
        <taxon>Eukaryota</taxon>
        <taxon>Viridiplantae</taxon>
        <taxon>Streptophyta</taxon>
        <taxon>Embryophyta</taxon>
        <taxon>Tracheophyta</taxon>
        <taxon>Spermatophyta</taxon>
        <taxon>Magnoliopsida</taxon>
        <taxon>Liliopsida</taxon>
        <taxon>Poales</taxon>
        <taxon>Poaceae</taxon>
        <taxon>BOP clade</taxon>
        <taxon>Oryzoideae</taxon>
        <taxon>Oryzeae</taxon>
        <taxon>Oryzinae</taxon>
        <taxon>Oryza</taxon>
        <taxon>Oryza meyeriana</taxon>
    </lineage>
</organism>
<evidence type="ECO:0000313" key="2">
    <source>
        <dbReference type="EMBL" id="KAF0898841.1"/>
    </source>
</evidence>